<keyword evidence="2 6" id="KW-0812">Transmembrane</keyword>
<reference evidence="8 9" key="1">
    <citation type="journal article" date="2018" name="Mol. Ecol.">
        <title>The obligate alkalophilic soda-lake fungus Sodiomyces alkalinus has shifted to a protein diet.</title>
        <authorList>
            <person name="Grum-Grzhimaylo A.A."/>
            <person name="Falkoski D.L."/>
            <person name="van den Heuvel J."/>
            <person name="Valero-Jimenez C.A."/>
            <person name="Min B."/>
            <person name="Choi I.G."/>
            <person name="Lipzen A."/>
            <person name="Daum C.G."/>
            <person name="Aanen D.K."/>
            <person name="Tsang A."/>
            <person name="Henrissat B."/>
            <person name="Bilanenko E.N."/>
            <person name="de Vries R.P."/>
            <person name="van Kan J.A.L."/>
            <person name="Grigoriev I.V."/>
            <person name="Debets A.J.M."/>
        </authorList>
    </citation>
    <scope>NUCLEOTIDE SEQUENCE [LARGE SCALE GENOMIC DNA]</scope>
    <source>
        <strain evidence="8 9">F11</strain>
    </source>
</reference>
<feature type="transmembrane region" description="Helical" evidence="6">
    <location>
        <begin position="409"/>
        <end position="425"/>
    </location>
</feature>
<accession>A0A3N2PJH0</accession>
<comment type="subcellular location">
    <subcellularLocation>
        <location evidence="1">Membrane</location>
        <topology evidence="1">Multi-pass membrane protein</topology>
    </subcellularLocation>
</comment>
<organism evidence="8 9">
    <name type="scientific">Sodiomyces alkalinus (strain CBS 110278 / VKM F-3762 / F11)</name>
    <name type="common">Alkaliphilic filamentous fungus</name>
    <dbReference type="NCBI Taxonomy" id="1314773"/>
    <lineage>
        <taxon>Eukaryota</taxon>
        <taxon>Fungi</taxon>
        <taxon>Dikarya</taxon>
        <taxon>Ascomycota</taxon>
        <taxon>Pezizomycotina</taxon>
        <taxon>Sordariomycetes</taxon>
        <taxon>Hypocreomycetidae</taxon>
        <taxon>Glomerellales</taxon>
        <taxon>Plectosphaerellaceae</taxon>
        <taxon>Sodiomyces</taxon>
    </lineage>
</organism>
<evidence type="ECO:0000256" key="2">
    <source>
        <dbReference type="ARBA" id="ARBA00022692"/>
    </source>
</evidence>
<feature type="transmembrane region" description="Helical" evidence="6">
    <location>
        <begin position="431"/>
        <end position="454"/>
    </location>
</feature>
<feature type="transmembrane region" description="Helical" evidence="6">
    <location>
        <begin position="231"/>
        <end position="249"/>
    </location>
</feature>
<feature type="transmembrane region" description="Helical" evidence="6">
    <location>
        <begin position="498"/>
        <end position="519"/>
    </location>
</feature>
<dbReference type="GO" id="GO:0005886">
    <property type="term" value="C:plasma membrane"/>
    <property type="evidence" value="ECO:0007669"/>
    <property type="project" value="TreeGrafter"/>
</dbReference>
<feature type="region of interest" description="Disordered" evidence="5">
    <location>
        <begin position="1"/>
        <end position="40"/>
    </location>
</feature>
<protein>
    <submittedName>
        <fullName evidence="8">MFS general substrate transporter</fullName>
    </submittedName>
</protein>
<dbReference type="PANTHER" id="PTHR23502">
    <property type="entry name" value="MAJOR FACILITATOR SUPERFAMILY"/>
    <property type="match status" value="1"/>
</dbReference>
<dbReference type="PROSITE" id="PS50850">
    <property type="entry name" value="MFS"/>
    <property type="match status" value="1"/>
</dbReference>
<evidence type="ECO:0000256" key="6">
    <source>
        <dbReference type="SAM" id="Phobius"/>
    </source>
</evidence>
<dbReference type="InterPro" id="IPR001958">
    <property type="entry name" value="Tet-R_TetA/multi-R_MdtG-like"/>
</dbReference>
<dbReference type="PRINTS" id="PR01035">
    <property type="entry name" value="TCRTETA"/>
</dbReference>
<dbReference type="InterPro" id="IPR011701">
    <property type="entry name" value="MFS"/>
</dbReference>
<dbReference type="CDD" id="cd17323">
    <property type="entry name" value="MFS_Tpo1_MDR_like"/>
    <property type="match status" value="1"/>
</dbReference>
<dbReference type="PANTHER" id="PTHR23502:SF5">
    <property type="entry name" value="QUINIDINE RESISTANCE PROTEIN 3"/>
    <property type="match status" value="1"/>
</dbReference>
<keyword evidence="3 6" id="KW-1133">Transmembrane helix</keyword>
<feature type="domain" description="Major facilitator superfamily (MFS) profile" evidence="7">
    <location>
        <begin position="75"/>
        <end position="523"/>
    </location>
</feature>
<dbReference type="Pfam" id="PF07690">
    <property type="entry name" value="MFS_1"/>
    <property type="match status" value="1"/>
</dbReference>
<feature type="transmembrane region" description="Helical" evidence="6">
    <location>
        <begin position="475"/>
        <end position="492"/>
    </location>
</feature>
<dbReference type="GO" id="GO:0015203">
    <property type="term" value="F:polyamine transmembrane transporter activity"/>
    <property type="evidence" value="ECO:0007669"/>
    <property type="project" value="TreeGrafter"/>
</dbReference>
<feature type="transmembrane region" description="Helical" evidence="6">
    <location>
        <begin position="355"/>
        <end position="377"/>
    </location>
</feature>
<evidence type="ECO:0000256" key="1">
    <source>
        <dbReference type="ARBA" id="ARBA00004141"/>
    </source>
</evidence>
<evidence type="ECO:0000256" key="4">
    <source>
        <dbReference type="ARBA" id="ARBA00023136"/>
    </source>
</evidence>
<sequence>MAAFQDVRAGDSSVARQTRSSSDEKQSPPSRPSSTRSRPLSIVPRSQQRGLLGRFTVIPELGCPYEYTKRTKWAITAVVALAGGLGPLGSGIFYPALPQISLEFDTEPVIANLSVALYMLAMGIFPLWWSSFSETLGRRNIYLVSFSLFIVFSVLSAVSHSIAMLVVMRLLSGGASASVQAVGAGTIADIWESRERGRAMSIFYLGPLIGPLLGPIAGGALSEALGWQSTMWALTIYGGVILLLLVFCLPETLPRLKSPPAPTVVATANDSSENNAGGLTRTKTAESVKESTKRAAVVFKQLIVDPLSILLYLRFPPVAITVYYAAITFGTLFALNISVQAAYSTDPYGFSPSILGLMYIPSGTGYIIASLLGGRWLDYIMAREARKAGRYDDGGNLVLLPEDRMRENAWLAATVYPASLIFYGWTIQNGVFWFVPVISQFTFGGASMLVFAAATTMLTEFMPKRSSSGVAVNNFVRNMFSCTGAVAAQPVISSIGHGWLFTILGVFTWVTGYACIWALKKKAPVWRISMEKELNR</sequence>
<dbReference type="OrthoDB" id="3936150at2759"/>
<dbReference type="AlphaFoldDB" id="A0A3N2PJH0"/>
<evidence type="ECO:0000256" key="3">
    <source>
        <dbReference type="ARBA" id="ARBA00022989"/>
    </source>
</evidence>
<dbReference type="SUPFAM" id="SSF103473">
    <property type="entry name" value="MFS general substrate transporter"/>
    <property type="match status" value="1"/>
</dbReference>
<feature type="transmembrane region" description="Helical" evidence="6">
    <location>
        <begin position="141"/>
        <end position="164"/>
    </location>
</feature>
<dbReference type="EMBL" id="ML119066">
    <property type="protein sequence ID" value="ROT34659.1"/>
    <property type="molecule type" value="Genomic_DNA"/>
</dbReference>
<feature type="transmembrane region" description="Helical" evidence="6">
    <location>
        <begin position="109"/>
        <end position="129"/>
    </location>
</feature>
<proteinExistence type="predicted"/>
<dbReference type="Gene3D" id="1.20.1720.10">
    <property type="entry name" value="Multidrug resistance protein D"/>
    <property type="match status" value="1"/>
</dbReference>
<dbReference type="GeneID" id="39576991"/>
<feature type="transmembrane region" description="Helical" evidence="6">
    <location>
        <begin position="170"/>
        <end position="191"/>
    </location>
</feature>
<name>A0A3N2PJH0_SODAK</name>
<gene>
    <name evidence="8" type="ORF">SODALDRAFT_285993</name>
</gene>
<evidence type="ECO:0000256" key="5">
    <source>
        <dbReference type="SAM" id="MobiDB-lite"/>
    </source>
</evidence>
<dbReference type="Proteomes" id="UP000272025">
    <property type="component" value="Unassembled WGS sequence"/>
</dbReference>
<dbReference type="RefSeq" id="XP_028462465.1">
    <property type="nucleotide sequence ID" value="XM_028608513.1"/>
</dbReference>
<keyword evidence="4 6" id="KW-0472">Membrane</keyword>
<dbReference type="InterPro" id="IPR036259">
    <property type="entry name" value="MFS_trans_sf"/>
</dbReference>
<evidence type="ECO:0000313" key="8">
    <source>
        <dbReference type="EMBL" id="ROT34659.1"/>
    </source>
</evidence>
<evidence type="ECO:0000313" key="9">
    <source>
        <dbReference type="Proteomes" id="UP000272025"/>
    </source>
</evidence>
<dbReference type="GO" id="GO:0010509">
    <property type="term" value="P:intracellular polyamine homeostasis"/>
    <property type="evidence" value="ECO:0007669"/>
    <property type="project" value="TreeGrafter"/>
</dbReference>
<keyword evidence="9" id="KW-1185">Reference proteome</keyword>
<feature type="transmembrane region" description="Helical" evidence="6">
    <location>
        <begin position="203"/>
        <end position="225"/>
    </location>
</feature>
<dbReference type="STRING" id="1314773.A0A3N2PJH0"/>
<feature type="transmembrane region" description="Helical" evidence="6">
    <location>
        <begin position="73"/>
        <end position="97"/>
    </location>
</feature>
<dbReference type="InterPro" id="IPR020846">
    <property type="entry name" value="MFS_dom"/>
</dbReference>
<feature type="transmembrane region" description="Helical" evidence="6">
    <location>
        <begin position="322"/>
        <end position="343"/>
    </location>
</feature>
<evidence type="ECO:0000259" key="7">
    <source>
        <dbReference type="PROSITE" id="PS50850"/>
    </source>
</evidence>
<dbReference type="Gene3D" id="1.20.1250.20">
    <property type="entry name" value="MFS general substrate transporter like domains"/>
    <property type="match status" value="1"/>
</dbReference>